<reference evidence="2" key="2">
    <citation type="submission" date="2022-01" db="EMBL/GenBank/DDBJ databases">
        <authorList>
            <person name="Yamashiro T."/>
            <person name="Shiraishi A."/>
            <person name="Satake H."/>
            <person name="Nakayama K."/>
        </authorList>
    </citation>
    <scope>NUCLEOTIDE SEQUENCE</scope>
</reference>
<comment type="caution">
    <text evidence="2">The sequence shown here is derived from an EMBL/GenBank/DDBJ whole genome shotgun (WGS) entry which is preliminary data.</text>
</comment>
<gene>
    <name evidence="2" type="ORF">Tco_1092769</name>
</gene>
<evidence type="ECO:0000256" key="1">
    <source>
        <dbReference type="SAM" id="MobiDB-lite"/>
    </source>
</evidence>
<reference evidence="2" key="1">
    <citation type="journal article" date="2022" name="Int. J. Mol. Sci.">
        <title>Draft Genome of Tanacetum Coccineum: Genomic Comparison of Closely Related Tanacetum-Family Plants.</title>
        <authorList>
            <person name="Yamashiro T."/>
            <person name="Shiraishi A."/>
            <person name="Nakayama K."/>
            <person name="Satake H."/>
        </authorList>
    </citation>
    <scope>NUCLEOTIDE SEQUENCE</scope>
</reference>
<organism evidence="2 3">
    <name type="scientific">Tanacetum coccineum</name>
    <dbReference type="NCBI Taxonomy" id="301880"/>
    <lineage>
        <taxon>Eukaryota</taxon>
        <taxon>Viridiplantae</taxon>
        <taxon>Streptophyta</taxon>
        <taxon>Embryophyta</taxon>
        <taxon>Tracheophyta</taxon>
        <taxon>Spermatophyta</taxon>
        <taxon>Magnoliopsida</taxon>
        <taxon>eudicotyledons</taxon>
        <taxon>Gunneridae</taxon>
        <taxon>Pentapetalae</taxon>
        <taxon>asterids</taxon>
        <taxon>campanulids</taxon>
        <taxon>Asterales</taxon>
        <taxon>Asteraceae</taxon>
        <taxon>Asteroideae</taxon>
        <taxon>Anthemideae</taxon>
        <taxon>Anthemidinae</taxon>
        <taxon>Tanacetum</taxon>
    </lineage>
</organism>
<accession>A0ABQ5IAU8</accession>
<protein>
    <submittedName>
        <fullName evidence="2">Uncharacterized protein</fullName>
    </submittedName>
</protein>
<keyword evidence="3" id="KW-1185">Reference proteome</keyword>
<feature type="region of interest" description="Disordered" evidence="1">
    <location>
        <begin position="28"/>
        <end position="100"/>
    </location>
</feature>
<sequence length="100" mass="10516">MSHSTISYESITESMGSFVASAMVPYPASAAGSESEPFEDLTSSVVSDSDSVEPSFNSEPFSDRDSPAISAASDPDDEPLGSPDTAEYFRGSEFSEDDPS</sequence>
<evidence type="ECO:0000313" key="3">
    <source>
        <dbReference type="Proteomes" id="UP001151760"/>
    </source>
</evidence>
<dbReference type="Proteomes" id="UP001151760">
    <property type="component" value="Unassembled WGS sequence"/>
</dbReference>
<dbReference type="EMBL" id="BQNB010020559">
    <property type="protein sequence ID" value="GJT97251.1"/>
    <property type="molecule type" value="Genomic_DNA"/>
</dbReference>
<evidence type="ECO:0000313" key="2">
    <source>
        <dbReference type="EMBL" id="GJT97251.1"/>
    </source>
</evidence>
<proteinExistence type="predicted"/>
<name>A0ABQ5IAU8_9ASTR</name>